<keyword evidence="6" id="KW-0175">Coiled coil</keyword>
<feature type="compositionally biased region" description="Acidic residues" evidence="7">
    <location>
        <begin position="165"/>
        <end position="174"/>
    </location>
</feature>
<dbReference type="InterPro" id="IPR016151">
    <property type="entry name" value="DNA_mismatch_repair_MutS_N"/>
</dbReference>
<keyword evidence="4" id="KW-0067">ATP-binding</keyword>
<dbReference type="SUPFAM" id="SSF52833">
    <property type="entry name" value="Thioredoxin-like"/>
    <property type="match status" value="1"/>
</dbReference>
<dbReference type="EMBL" id="ML769806">
    <property type="protein sequence ID" value="KAE9387354.1"/>
    <property type="molecule type" value="Genomic_DNA"/>
</dbReference>
<evidence type="ECO:0000256" key="6">
    <source>
        <dbReference type="SAM" id="Coils"/>
    </source>
</evidence>
<evidence type="ECO:0000256" key="1">
    <source>
        <dbReference type="ARBA" id="ARBA00006271"/>
    </source>
</evidence>
<comment type="similarity">
    <text evidence="1">Belongs to the DNA mismatch repair MutS family.</text>
</comment>
<proteinExistence type="inferred from homology"/>
<dbReference type="InterPro" id="IPR007695">
    <property type="entry name" value="DNA_mismatch_repair_MutS-lik_N"/>
</dbReference>
<feature type="compositionally biased region" description="Basic and acidic residues" evidence="7">
    <location>
        <begin position="298"/>
        <end position="316"/>
    </location>
</feature>
<evidence type="ECO:0000256" key="2">
    <source>
        <dbReference type="ARBA" id="ARBA00022741"/>
    </source>
</evidence>
<feature type="compositionally biased region" description="Basic and acidic residues" evidence="7">
    <location>
        <begin position="35"/>
        <end position="44"/>
    </location>
</feature>
<dbReference type="GO" id="GO:0006298">
    <property type="term" value="P:mismatch repair"/>
    <property type="evidence" value="ECO:0007669"/>
    <property type="project" value="InterPro"/>
</dbReference>
<evidence type="ECO:0000259" key="8">
    <source>
        <dbReference type="PROSITE" id="PS50404"/>
    </source>
</evidence>
<dbReference type="SMART" id="SM00534">
    <property type="entry name" value="MUTSac"/>
    <property type="match status" value="1"/>
</dbReference>
<dbReference type="Gene3D" id="3.40.1170.10">
    <property type="entry name" value="DNA repair protein MutS, domain I"/>
    <property type="match status" value="1"/>
</dbReference>
<feature type="compositionally biased region" description="Basic and acidic residues" evidence="7">
    <location>
        <begin position="275"/>
        <end position="289"/>
    </location>
</feature>
<dbReference type="SUPFAM" id="SSF48334">
    <property type="entry name" value="DNA repair protein MutS, domain III"/>
    <property type="match status" value="1"/>
</dbReference>
<dbReference type="Gene3D" id="1.20.1050.10">
    <property type="match status" value="1"/>
</dbReference>
<dbReference type="Gene3D" id="3.30.420.110">
    <property type="entry name" value="MutS, connector domain"/>
    <property type="match status" value="1"/>
</dbReference>
<feature type="compositionally biased region" description="Low complexity" evidence="7">
    <location>
        <begin position="74"/>
        <end position="86"/>
    </location>
</feature>
<dbReference type="InterPro" id="IPR036187">
    <property type="entry name" value="DNA_mismatch_repair_MutS_sf"/>
</dbReference>
<keyword evidence="5" id="KW-0238">DNA-binding</keyword>
<dbReference type="Pfam" id="PF05192">
    <property type="entry name" value="MutS_III"/>
    <property type="match status" value="1"/>
</dbReference>
<dbReference type="InterPro" id="IPR045076">
    <property type="entry name" value="MutS"/>
</dbReference>
<dbReference type="Gene3D" id="3.40.30.10">
    <property type="entry name" value="Glutaredoxin"/>
    <property type="match status" value="1"/>
</dbReference>
<dbReference type="InterPro" id="IPR007696">
    <property type="entry name" value="DNA_mismatch_repair_MutS_core"/>
</dbReference>
<dbReference type="SUPFAM" id="SSF53150">
    <property type="entry name" value="DNA repair protein MutS, domain II"/>
    <property type="match status" value="1"/>
</dbReference>
<evidence type="ECO:0000256" key="5">
    <source>
        <dbReference type="ARBA" id="ARBA00023125"/>
    </source>
</evidence>
<gene>
    <name evidence="9" type="ORF">BT96DRAFT_1005204</name>
</gene>
<dbReference type="PANTHER" id="PTHR11361">
    <property type="entry name" value="DNA MISMATCH REPAIR PROTEIN MUTS FAMILY MEMBER"/>
    <property type="match status" value="1"/>
</dbReference>
<dbReference type="GO" id="GO:0030983">
    <property type="term" value="F:mismatched DNA binding"/>
    <property type="evidence" value="ECO:0007669"/>
    <property type="project" value="InterPro"/>
</dbReference>
<dbReference type="Pfam" id="PF05188">
    <property type="entry name" value="MutS_II"/>
    <property type="match status" value="1"/>
</dbReference>
<feature type="domain" description="GST N-terminal" evidence="8">
    <location>
        <begin position="1220"/>
        <end position="1313"/>
    </location>
</feature>
<dbReference type="PROSITE" id="PS00486">
    <property type="entry name" value="DNA_MISMATCH_REPAIR_2"/>
    <property type="match status" value="1"/>
</dbReference>
<dbReference type="SMART" id="SM00533">
    <property type="entry name" value="MUTSd"/>
    <property type="match status" value="1"/>
</dbReference>
<dbReference type="InterPro" id="IPR036282">
    <property type="entry name" value="Glutathione-S-Trfase_C_sf"/>
</dbReference>
<protein>
    <submittedName>
        <fullName evidence="9">DNA mismatch repair protein Msh6</fullName>
    </submittedName>
</protein>
<dbReference type="SUPFAM" id="SSF47616">
    <property type="entry name" value="GST C-terminal domain-like"/>
    <property type="match status" value="1"/>
</dbReference>
<feature type="coiled-coil region" evidence="6">
    <location>
        <begin position="800"/>
        <end position="834"/>
    </location>
</feature>
<keyword evidence="10" id="KW-1185">Reference proteome</keyword>
<organism evidence="9 10">
    <name type="scientific">Gymnopus androsaceus JB14</name>
    <dbReference type="NCBI Taxonomy" id="1447944"/>
    <lineage>
        <taxon>Eukaryota</taxon>
        <taxon>Fungi</taxon>
        <taxon>Dikarya</taxon>
        <taxon>Basidiomycota</taxon>
        <taxon>Agaricomycotina</taxon>
        <taxon>Agaricomycetes</taxon>
        <taxon>Agaricomycetidae</taxon>
        <taxon>Agaricales</taxon>
        <taxon>Marasmiineae</taxon>
        <taxon>Omphalotaceae</taxon>
        <taxon>Gymnopus</taxon>
    </lineage>
</organism>
<sequence length="1454" mass="161513">MSSKSSSDNLKQKSLMSFFGKSQTTPSSSKPTKKPATEKKEAPKAKNASTNASSSKQIPQTPEYKNPDLRALNSSAAASSSSAASSVKDTPPTSEAIDVDMLSSEESELTKPRANVKRRRLVEDSDEDIQASVASSTSRPSSSVPPSSPTNNRGRTKKARYSEVASDEEEEEDSQVASSFNHRLTKFKKSPAKKGRKSSRASSDDDDFIAPSDSDVEVKSVKSSSSRPSSRQSFMTEDEEDEDEPAAKKSKPKAKAKTSTQVNDGGSSLSFLTAAERREQDKKDEKKAAESPYSFLQDIKDARKDGRRPGDPKYDPRTLFVPPKAWKEFTPFEKQFWEIKQNHYDTILFFQKGKFFELYEDDARIGHQEFDLKLTQRVKMSMVGVPEMSFNFWAAKFLGKGYKVGKVDQAETALGAEMRLADDKKSGKPRGGEKEKIVRRELNKVYTNGTLVDGEMITDDEAGHCISIREIESDDGSQNTFGICVLDCSTSQFDLTVFEDDICRTKLETLIRQIRPKELLFMKGNLSVSTTRLLKSILPAACIWTGLREVEGLGYDETLEDLKIRFPASEEMVIAEGDLLPESVPKPIRDMADSKPAIEALGSLIWYLQQLNIDKDIISMKNFNVYDPMKRGEGLVLDGQTLAHLEVLLNNEGTEDGSLLKLLGRCVTPFGKRLFRIWLCMPLREISAINARLDAVQDLMDHPTFESSFSEIAKGLPDLERVVSRIHARNCKVRDFLKVLAAFKKLSRGLADLANESESFKSKTILGLLRSAPDLLQNIKSIETMFEKPSSEKDDELVPRDGKDEAFDEVMTEIEELESELEGEMEKFEKAVGTKLNWWHSGIGTKEIYMVETSAGQKNIPKDWKKNGGTKAKARWLVPSLQKSIRSLKEAREKRSTAIKNFKYRIFAEFDEDRSVWLRAIRVFAELDCLFSLTKSSVAIGEPSCRPEFVDDEAAWFDFKDLRHPMLCASASVADFIPNDVKLGGDVGKIALLTGPNMAGKSTVMRMTATGVIMAQLGMFVPAESARLSPVDSILTRMGAYDNICKILRDATPKSLVILDELGRGTSTYDGMAIAGAVLHQLATHTLPLSFFATHYGSLTDDFAYHPNIRNMYMSTIVDDEKRASEGVATGSFGTHVANLAGVPIEVVERADVISKNFAEQFKAKLTGKAKETGFGKASACCSGRLCLLGSPCYGKGPASRGPSATEGCFGDDEEGCKGLPCLSKGGCWNPHVWKLRYCLNYKGLQYKTIWIEYPDVEPTMKEIGAKPTGLQQSGSGEPFYTLPAIVDDSTGVVLAESADIVEYLDKTYPDTPRLIPEGTHALQAAFRDAFYPKLASYYPLLAPKMTTMLNPPSERYIREKYNANYVEPEGEEKVAVWNKWKDTIGSVDAWMKKDDVWVMGDTPSFADFILASFILSAKILYGPDSEEYVEILEMHGGRWGRLAKNVEKYSQVL</sequence>
<dbReference type="InterPro" id="IPR000432">
    <property type="entry name" value="DNA_mismatch_repair_MutS_C"/>
</dbReference>
<feature type="compositionally biased region" description="Polar residues" evidence="7">
    <location>
        <begin position="261"/>
        <end position="271"/>
    </location>
</feature>
<keyword evidence="2" id="KW-0547">Nucleotide-binding</keyword>
<evidence type="ECO:0000256" key="7">
    <source>
        <dbReference type="SAM" id="MobiDB-lite"/>
    </source>
</evidence>
<name>A0A6A4GQA2_9AGAR</name>
<dbReference type="Proteomes" id="UP000799118">
    <property type="component" value="Unassembled WGS sequence"/>
</dbReference>
<evidence type="ECO:0000256" key="4">
    <source>
        <dbReference type="ARBA" id="ARBA00022840"/>
    </source>
</evidence>
<evidence type="ECO:0000256" key="3">
    <source>
        <dbReference type="ARBA" id="ARBA00022763"/>
    </source>
</evidence>
<feature type="compositionally biased region" description="Low complexity" evidence="7">
    <location>
        <begin position="45"/>
        <end position="56"/>
    </location>
</feature>
<dbReference type="Gene3D" id="1.10.1420.10">
    <property type="match status" value="2"/>
</dbReference>
<dbReference type="GO" id="GO:0140664">
    <property type="term" value="F:ATP-dependent DNA damage sensor activity"/>
    <property type="evidence" value="ECO:0007669"/>
    <property type="project" value="InterPro"/>
</dbReference>
<dbReference type="GO" id="GO:0032301">
    <property type="term" value="C:MutSalpha complex"/>
    <property type="evidence" value="ECO:0007669"/>
    <property type="project" value="TreeGrafter"/>
</dbReference>
<feature type="compositionally biased region" description="Basic residues" evidence="7">
    <location>
        <begin position="183"/>
        <end position="199"/>
    </location>
</feature>
<dbReference type="InterPro" id="IPR036678">
    <property type="entry name" value="MutS_con_dom_sf"/>
</dbReference>
<dbReference type="Pfam" id="PF00488">
    <property type="entry name" value="MutS_V"/>
    <property type="match status" value="1"/>
</dbReference>
<feature type="compositionally biased region" description="Low complexity" evidence="7">
    <location>
        <begin position="131"/>
        <end position="153"/>
    </location>
</feature>
<dbReference type="InterPro" id="IPR007860">
    <property type="entry name" value="DNA_mmatch_repair_MutS_con_dom"/>
</dbReference>
<keyword evidence="3" id="KW-0227">DNA damage</keyword>
<feature type="compositionally biased region" description="Low complexity" evidence="7">
    <location>
        <begin position="221"/>
        <end position="233"/>
    </location>
</feature>
<dbReference type="Pfam" id="PF13409">
    <property type="entry name" value="GST_N_2"/>
    <property type="match status" value="1"/>
</dbReference>
<feature type="compositionally biased region" description="Polar residues" evidence="7">
    <location>
        <begin position="1"/>
        <end position="23"/>
    </location>
</feature>
<dbReference type="FunFam" id="3.40.1170.10:FF:000002">
    <property type="entry name" value="DNA mismatch repair protein"/>
    <property type="match status" value="1"/>
</dbReference>
<dbReference type="OrthoDB" id="121051at2759"/>
<dbReference type="InterPro" id="IPR036249">
    <property type="entry name" value="Thioredoxin-like_sf"/>
</dbReference>
<dbReference type="InterPro" id="IPR027417">
    <property type="entry name" value="P-loop_NTPase"/>
</dbReference>
<reference evidence="9" key="1">
    <citation type="journal article" date="2019" name="Environ. Microbiol.">
        <title>Fungal ecological strategies reflected in gene transcription - a case study of two litter decomposers.</title>
        <authorList>
            <person name="Barbi F."/>
            <person name="Kohler A."/>
            <person name="Barry K."/>
            <person name="Baskaran P."/>
            <person name="Daum C."/>
            <person name="Fauchery L."/>
            <person name="Ihrmark K."/>
            <person name="Kuo A."/>
            <person name="LaButti K."/>
            <person name="Lipzen A."/>
            <person name="Morin E."/>
            <person name="Grigoriev I.V."/>
            <person name="Henrissat B."/>
            <person name="Lindahl B."/>
            <person name="Martin F."/>
        </authorList>
    </citation>
    <scope>NUCLEOTIDE SEQUENCE</scope>
    <source>
        <strain evidence="9">JB14</strain>
    </source>
</reference>
<dbReference type="PANTHER" id="PTHR11361:SF148">
    <property type="entry name" value="DNA MISMATCH REPAIR PROTEIN MSH6"/>
    <property type="match status" value="1"/>
</dbReference>
<dbReference type="PROSITE" id="PS50404">
    <property type="entry name" value="GST_NTER"/>
    <property type="match status" value="1"/>
</dbReference>
<dbReference type="Gene3D" id="3.40.50.300">
    <property type="entry name" value="P-loop containing nucleotide triphosphate hydrolases"/>
    <property type="match status" value="1"/>
</dbReference>
<feature type="region of interest" description="Disordered" evidence="7">
    <location>
        <begin position="1"/>
        <end position="317"/>
    </location>
</feature>
<dbReference type="InterPro" id="IPR004045">
    <property type="entry name" value="Glutathione_S-Trfase_N"/>
</dbReference>
<dbReference type="GO" id="GO:0005524">
    <property type="term" value="F:ATP binding"/>
    <property type="evidence" value="ECO:0007669"/>
    <property type="project" value="UniProtKB-KW"/>
</dbReference>
<dbReference type="Pfam" id="PF22041">
    <property type="entry name" value="GST_C_7"/>
    <property type="match status" value="1"/>
</dbReference>
<dbReference type="SUPFAM" id="SSF55271">
    <property type="entry name" value="DNA repair protein MutS, domain I"/>
    <property type="match status" value="1"/>
</dbReference>
<evidence type="ECO:0000313" key="9">
    <source>
        <dbReference type="EMBL" id="KAE9387354.1"/>
    </source>
</evidence>
<evidence type="ECO:0000313" key="10">
    <source>
        <dbReference type="Proteomes" id="UP000799118"/>
    </source>
</evidence>
<dbReference type="InterPro" id="IPR054416">
    <property type="entry name" value="GST_UstS-like_C"/>
</dbReference>
<accession>A0A6A4GQA2</accession>
<dbReference type="Pfam" id="PF01624">
    <property type="entry name" value="MutS_I"/>
    <property type="match status" value="1"/>
</dbReference>
<dbReference type="SUPFAM" id="SSF52540">
    <property type="entry name" value="P-loop containing nucleoside triphosphate hydrolases"/>
    <property type="match status" value="1"/>
</dbReference>